<dbReference type="EMBL" id="BSXS01001085">
    <property type="protein sequence ID" value="GME75018.1"/>
    <property type="molecule type" value="Genomic_DNA"/>
</dbReference>
<evidence type="ECO:0000313" key="1">
    <source>
        <dbReference type="EMBL" id="GME75018.1"/>
    </source>
</evidence>
<evidence type="ECO:0000313" key="2">
    <source>
        <dbReference type="Proteomes" id="UP001165064"/>
    </source>
</evidence>
<accession>A0ACB5SW75</accession>
<organism evidence="1 2">
    <name type="scientific">Ambrosiozyma monospora</name>
    <name type="common">Yeast</name>
    <name type="synonym">Endomycopsis monosporus</name>
    <dbReference type="NCBI Taxonomy" id="43982"/>
    <lineage>
        <taxon>Eukaryota</taxon>
        <taxon>Fungi</taxon>
        <taxon>Dikarya</taxon>
        <taxon>Ascomycota</taxon>
        <taxon>Saccharomycotina</taxon>
        <taxon>Pichiomycetes</taxon>
        <taxon>Pichiales</taxon>
        <taxon>Pichiaceae</taxon>
        <taxon>Ambrosiozyma</taxon>
    </lineage>
</organism>
<gene>
    <name evidence="1" type="ORF">Amon02_000199400</name>
</gene>
<keyword evidence="2" id="KW-1185">Reference proteome</keyword>
<sequence length="778" mass="89458">MVCLKLCDADDGSSVMLLIMVFKISDLFVSVDGDAMLYVLIRLTSQLKYWDSSLGSSFRSVFIDVGSASLHSDLIIDLVNHSSFSGLGKSNVRLWSSNATSICSRNDGRFVLTNDSNEPDSKSIKDFIVVVRRMFRIPSPHFLPVAMTGFKIIELCGVIVKEGDGDVNYDTSFGQITYITIKEQFMDQSKLSSQKQIHSNNNEKQNSSVLNVLNSLSDSQLHQIAEIISSSTSPTFRSSGTFEPQAVSTMITKTPSPQHQQQQIVQQQETPESMKSVSKENKSENKYTIQSTMESLAKLDKLDLLIGSKTLNLDECLSSINGTISHFQDQLEHRLKELDEKFECLLNTNTKIVDYLKVYDSKHDFTVTSKLQNLISLYKQSENPKLSLCCSSPDTMTLLTEELESSTDELRTLLRKHAQELAFKLKGFYKLLDRVDDYKNLPFLSTIPTREEVEQYCKFDIIFDITEFSKTNFSDLTETLICSLDQETEKLESQLKEKFQTLAHMIKDIRDTAAFLEIDLSTFDLKLSFYDANGPVPEDVDLSEKSLASYKNALVHLKKIQCERETKLNSYMDQVQQLWTVLRPNSSEIQEFLKVNRNLRTKSLANFERLLSELQVEKRANLSKFIAGCRERIASYWSTLSYTEEERATFKEFYIRDQEQYDEELLELHNKEVEKLRRDVQDLEPILEQMSVLKDLLDDNEKLVQSSKNSKRLLDKNYLAILKEEERLRNRFNKKFPKVLDELSSSVTKYQLVTDQNQNLLHMADQWPNHQDQIQQSL</sequence>
<proteinExistence type="predicted"/>
<dbReference type="Proteomes" id="UP001165064">
    <property type="component" value="Unassembled WGS sequence"/>
</dbReference>
<protein>
    <submittedName>
        <fullName evidence="1">Unnamed protein product</fullName>
    </submittedName>
</protein>
<name>A0ACB5SW75_AMBMO</name>
<comment type="caution">
    <text evidence="1">The sequence shown here is derived from an EMBL/GenBank/DDBJ whole genome shotgun (WGS) entry which is preliminary data.</text>
</comment>
<reference evidence="1" key="1">
    <citation type="submission" date="2023-04" db="EMBL/GenBank/DDBJ databases">
        <title>Ambrosiozyma monospora NBRC 10751.</title>
        <authorList>
            <person name="Ichikawa N."/>
            <person name="Sato H."/>
            <person name="Tonouchi N."/>
        </authorList>
    </citation>
    <scope>NUCLEOTIDE SEQUENCE</scope>
    <source>
        <strain evidence="1">NBRC 10751</strain>
    </source>
</reference>